<dbReference type="STRING" id="553219.CAMSH0001_1636"/>
<gene>
    <name evidence="1" type="ORF">CAMSH0001_1636</name>
</gene>
<organism evidence="1 2">
    <name type="scientific">Campylobacter showae RM3277</name>
    <dbReference type="NCBI Taxonomy" id="553219"/>
    <lineage>
        <taxon>Bacteria</taxon>
        <taxon>Pseudomonadati</taxon>
        <taxon>Campylobacterota</taxon>
        <taxon>Epsilonproteobacteria</taxon>
        <taxon>Campylobacterales</taxon>
        <taxon>Campylobacteraceae</taxon>
        <taxon>Campylobacter</taxon>
    </lineage>
</organism>
<evidence type="ECO:0000313" key="1">
    <source>
        <dbReference type="EMBL" id="EET79357.1"/>
    </source>
</evidence>
<evidence type="ECO:0000313" key="2">
    <source>
        <dbReference type="Proteomes" id="UP000003107"/>
    </source>
</evidence>
<proteinExistence type="predicted"/>
<protein>
    <submittedName>
        <fullName evidence="1">Uncharacterized protein</fullName>
    </submittedName>
</protein>
<keyword evidence="2" id="KW-1185">Reference proteome</keyword>
<name>C6RH01_9BACT</name>
<comment type="caution">
    <text evidence="1">The sequence shown here is derived from an EMBL/GenBank/DDBJ whole genome shotgun (WGS) entry which is preliminary data.</text>
</comment>
<dbReference type="EMBL" id="ACVQ01000022">
    <property type="protein sequence ID" value="EET79357.1"/>
    <property type="molecule type" value="Genomic_DNA"/>
</dbReference>
<dbReference type="Proteomes" id="UP000003107">
    <property type="component" value="Unassembled WGS sequence"/>
</dbReference>
<sequence length="70" mass="8043">MSRYFFSETILDSINLALLTHRAKFRFAVLYTRLLATAPQKAKFGVIIAKFELKSKFQPKAKSKSSLARF</sequence>
<dbReference type="AlphaFoldDB" id="C6RH01"/>
<reference evidence="1 2" key="1">
    <citation type="submission" date="2009-07" db="EMBL/GenBank/DDBJ databases">
        <authorList>
            <person name="Madupu R."/>
            <person name="Sebastian Y."/>
            <person name="Durkin A.S."/>
            <person name="Torralba M."/>
            <person name="Methe B."/>
            <person name="Sutton G.G."/>
            <person name="Strausberg R.L."/>
            <person name="Nelson K.E."/>
        </authorList>
    </citation>
    <scope>NUCLEOTIDE SEQUENCE [LARGE SCALE GENOMIC DNA]</scope>
    <source>
        <strain evidence="1 2">RM3277</strain>
    </source>
</reference>
<accession>C6RH01</accession>